<gene>
    <name evidence="1" type="ORF">Pan44_43780</name>
</gene>
<sequence length="270" mass="29413">MLVCAVMSALGSGCALFNPGSAVERITAERPFLPPLQSERNVIDLEVYYVDRVVGDPTIGDGLWGAVNQAAGPLSTHAKLRSEGIQYGVAPSSAPPALQSLISRGFGASSTRVTEMRPVPLINGSSAPVLVGALPPTCTIPSSGKRNAMTVQQGQCMFQVAAERLQEGWVRVAFLPQVHHGSQRVRPVATDQKWENQNGQQVESFYEQEFSLDLNTGEYVVIGMVDERPASLGHLFFRRGDAESRFQRVMIVRLAGMQSMRPQRNDRGTF</sequence>
<evidence type="ECO:0000313" key="2">
    <source>
        <dbReference type="Proteomes" id="UP000315700"/>
    </source>
</evidence>
<proteinExistence type="predicted"/>
<dbReference type="KEGG" id="ccos:Pan44_43780"/>
<dbReference type="AlphaFoldDB" id="A0A517SJM5"/>
<name>A0A517SJM5_9PLAN</name>
<evidence type="ECO:0000313" key="1">
    <source>
        <dbReference type="EMBL" id="QDT56325.1"/>
    </source>
</evidence>
<dbReference type="InParanoid" id="A0A517SJM5"/>
<protein>
    <submittedName>
        <fullName evidence="1">Uncharacterized protein</fullName>
    </submittedName>
</protein>
<organism evidence="1 2">
    <name type="scientific">Caulifigura coniformis</name>
    <dbReference type="NCBI Taxonomy" id="2527983"/>
    <lineage>
        <taxon>Bacteria</taxon>
        <taxon>Pseudomonadati</taxon>
        <taxon>Planctomycetota</taxon>
        <taxon>Planctomycetia</taxon>
        <taxon>Planctomycetales</taxon>
        <taxon>Planctomycetaceae</taxon>
        <taxon>Caulifigura</taxon>
    </lineage>
</organism>
<keyword evidence="2" id="KW-1185">Reference proteome</keyword>
<dbReference type="Proteomes" id="UP000315700">
    <property type="component" value="Chromosome"/>
</dbReference>
<accession>A0A517SJM5</accession>
<dbReference type="EMBL" id="CP036271">
    <property type="protein sequence ID" value="QDT56325.1"/>
    <property type="molecule type" value="Genomic_DNA"/>
</dbReference>
<reference evidence="1 2" key="1">
    <citation type="submission" date="2019-02" db="EMBL/GenBank/DDBJ databases">
        <title>Deep-cultivation of Planctomycetes and their phenomic and genomic characterization uncovers novel biology.</title>
        <authorList>
            <person name="Wiegand S."/>
            <person name="Jogler M."/>
            <person name="Boedeker C."/>
            <person name="Pinto D."/>
            <person name="Vollmers J."/>
            <person name="Rivas-Marin E."/>
            <person name="Kohn T."/>
            <person name="Peeters S.H."/>
            <person name="Heuer A."/>
            <person name="Rast P."/>
            <person name="Oberbeckmann S."/>
            <person name="Bunk B."/>
            <person name="Jeske O."/>
            <person name="Meyerdierks A."/>
            <person name="Storesund J.E."/>
            <person name="Kallscheuer N."/>
            <person name="Luecker S."/>
            <person name="Lage O.M."/>
            <person name="Pohl T."/>
            <person name="Merkel B.J."/>
            <person name="Hornburger P."/>
            <person name="Mueller R.-W."/>
            <person name="Bruemmer F."/>
            <person name="Labrenz M."/>
            <person name="Spormann A.M."/>
            <person name="Op den Camp H."/>
            <person name="Overmann J."/>
            <person name="Amann R."/>
            <person name="Jetten M.S.M."/>
            <person name="Mascher T."/>
            <person name="Medema M.H."/>
            <person name="Devos D.P."/>
            <person name="Kaster A.-K."/>
            <person name="Ovreas L."/>
            <person name="Rohde M."/>
            <person name="Galperin M.Y."/>
            <person name="Jogler C."/>
        </authorList>
    </citation>
    <scope>NUCLEOTIDE SEQUENCE [LARGE SCALE GENOMIC DNA]</scope>
    <source>
        <strain evidence="1 2">Pan44</strain>
    </source>
</reference>